<keyword evidence="3" id="KW-0547">Nucleotide-binding</keyword>
<name>A0A516PUL1_9ACTN</name>
<proteinExistence type="predicted"/>
<dbReference type="InterPro" id="IPR028350">
    <property type="entry name" value="DNAC/IstB-like"/>
</dbReference>
<dbReference type="GO" id="GO:0006260">
    <property type="term" value="P:DNA replication"/>
    <property type="evidence" value="ECO:0007669"/>
    <property type="project" value="TreeGrafter"/>
</dbReference>
<feature type="domain" description="AAA+ ATPase" evidence="2">
    <location>
        <begin position="118"/>
        <end position="241"/>
    </location>
</feature>
<dbReference type="SUPFAM" id="SSF52540">
    <property type="entry name" value="P-loop containing nucleoside triphosphate hydrolases"/>
    <property type="match status" value="1"/>
</dbReference>
<dbReference type="RefSeq" id="WP_143984871.1">
    <property type="nucleotide sequence ID" value="NZ_CP041692.1"/>
</dbReference>
<dbReference type="PIRSF" id="PIRSF003073">
    <property type="entry name" value="DNAC_TnpB_IstB"/>
    <property type="match status" value="1"/>
</dbReference>
<dbReference type="InterPro" id="IPR003593">
    <property type="entry name" value="AAA+_ATPase"/>
</dbReference>
<keyword evidence="5" id="KW-1185">Reference proteome</keyword>
<dbReference type="KEGG" id="mik:FOE78_18410"/>
<reference evidence="3 5" key="1">
    <citation type="submission" date="2019-07" db="EMBL/GenBank/DDBJ databases">
        <title>Microlunatus dokdonensis sp. nov. isolated from the rhizospheric soil of the wild plant Elymus tsukushiensis.</title>
        <authorList>
            <person name="Ghim S.-Y."/>
            <person name="Hwang Y.-J."/>
            <person name="Son J.-S."/>
            <person name="Shin J.-H."/>
        </authorList>
    </citation>
    <scope>NUCLEOTIDE SEQUENCE [LARGE SCALE GENOMIC DNA]</scope>
    <source>
        <strain evidence="3 5">KUDC0627</strain>
    </source>
</reference>
<sequence>MSTSQRASRRPDAEPAVKPIEVTPELKSLMRRLKLGQLLDTLPDRLALARSNRMPHHDFLEMIFSDEVTRRDRQSAQRRAKAAHLDPQMQLQAWDDTTPASFDQDLWQELTSLRFLADAYNVLIMGPVGVGKTFLANALGHIAVRRHHSVHAERADKLFKRLRGARLDGSYDDEMRKLHRVDLLIMDDLALHRLETTETSDFYELIVERHRKGSMIITSNREPPEILTMMADPLLAQSAMDRFQSAAYELVVEGESYRQRQRPRRGKPAESDQQD</sequence>
<dbReference type="AlphaFoldDB" id="A0A516PUL1"/>
<dbReference type="KEGG" id="mik:FOE78_02190"/>
<feature type="region of interest" description="Disordered" evidence="1">
    <location>
        <begin position="254"/>
        <end position="275"/>
    </location>
</feature>
<protein>
    <submittedName>
        <fullName evidence="3">ATP-binding protein</fullName>
    </submittedName>
</protein>
<dbReference type="InterPro" id="IPR002611">
    <property type="entry name" value="IstB_ATP-bd"/>
</dbReference>
<accession>A0A516PUL1</accession>
<evidence type="ECO:0000313" key="5">
    <source>
        <dbReference type="Proteomes" id="UP000319263"/>
    </source>
</evidence>
<dbReference type="Gene3D" id="3.40.50.300">
    <property type="entry name" value="P-loop containing nucleotide triphosphate hydrolases"/>
    <property type="match status" value="1"/>
</dbReference>
<dbReference type="OrthoDB" id="9773429at2"/>
<keyword evidence="3" id="KW-0067">ATP-binding</keyword>
<evidence type="ECO:0000256" key="1">
    <source>
        <dbReference type="SAM" id="MobiDB-lite"/>
    </source>
</evidence>
<dbReference type="InterPro" id="IPR027417">
    <property type="entry name" value="P-loop_NTPase"/>
</dbReference>
<dbReference type="PANTHER" id="PTHR30050:SF4">
    <property type="entry name" value="ATP-BINDING PROTEIN RV3427C IN INSERTION SEQUENCE-RELATED"/>
    <property type="match status" value="1"/>
</dbReference>
<dbReference type="GO" id="GO:0005524">
    <property type="term" value="F:ATP binding"/>
    <property type="evidence" value="ECO:0007669"/>
    <property type="project" value="UniProtKB-KW"/>
</dbReference>
<evidence type="ECO:0000259" key="2">
    <source>
        <dbReference type="SMART" id="SM00382"/>
    </source>
</evidence>
<gene>
    <name evidence="3" type="ORF">FOE78_02190</name>
    <name evidence="4" type="ORF">FOE78_18410</name>
</gene>
<dbReference type="CDD" id="cd00009">
    <property type="entry name" value="AAA"/>
    <property type="match status" value="1"/>
</dbReference>
<dbReference type="SMART" id="SM00382">
    <property type="entry name" value="AAA"/>
    <property type="match status" value="1"/>
</dbReference>
<dbReference type="Pfam" id="PF01695">
    <property type="entry name" value="IstB_IS21"/>
    <property type="match status" value="1"/>
</dbReference>
<dbReference type="EMBL" id="CP041692">
    <property type="protein sequence ID" value="QDP97618.1"/>
    <property type="molecule type" value="Genomic_DNA"/>
</dbReference>
<dbReference type="EMBL" id="CP041692">
    <property type="protein sequence ID" value="QDP94884.1"/>
    <property type="molecule type" value="Genomic_DNA"/>
</dbReference>
<dbReference type="Proteomes" id="UP000319263">
    <property type="component" value="Chromosome"/>
</dbReference>
<evidence type="ECO:0000313" key="3">
    <source>
        <dbReference type="EMBL" id="QDP94884.1"/>
    </source>
</evidence>
<organism evidence="3 5">
    <name type="scientific">Microlunatus elymi</name>
    <dbReference type="NCBI Taxonomy" id="2596828"/>
    <lineage>
        <taxon>Bacteria</taxon>
        <taxon>Bacillati</taxon>
        <taxon>Actinomycetota</taxon>
        <taxon>Actinomycetes</taxon>
        <taxon>Propionibacteriales</taxon>
        <taxon>Propionibacteriaceae</taxon>
        <taxon>Microlunatus</taxon>
    </lineage>
</organism>
<dbReference type="PANTHER" id="PTHR30050">
    <property type="entry name" value="CHROMOSOMAL REPLICATION INITIATOR PROTEIN DNAA"/>
    <property type="match status" value="1"/>
</dbReference>
<evidence type="ECO:0000313" key="4">
    <source>
        <dbReference type="EMBL" id="QDP97618.1"/>
    </source>
</evidence>